<keyword evidence="1" id="KW-1133">Transmembrane helix</keyword>
<evidence type="ECO:0000313" key="2">
    <source>
        <dbReference type="EMBL" id="ERM84822.1"/>
    </source>
</evidence>
<proteinExistence type="predicted"/>
<evidence type="ECO:0000313" key="3">
    <source>
        <dbReference type="Proteomes" id="UP000016843"/>
    </source>
</evidence>
<keyword evidence="3" id="KW-1185">Reference proteome</keyword>
<feature type="transmembrane region" description="Helical" evidence="1">
    <location>
        <begin position="16"/>
        <end position="40"/>
    </location>
</feature>
<keyword evidence="1" id="KW-0472">Membrane</keyword>
<name>U5C9F1_9BACT</name>
<dbReference type="EMBL" id="AWXR01000001">
    <property type="protein sequence ID" value="ERM84822.1"/>
    <property type="molecule type" value="Genomic_DNA"/>
</dbReference>
<sequence length="46" mass="5826">MRKGLWFLDFSSNQRLFYFILFIIRSMDWVMDAFFHFYFLPLSYKS</sequence>
<accession>U5C9F1</accession>
<dbReference type="Proteomes" id="UP000016843">
    <property type="component" value="Unassembled WGS sequence"/>
</dbReference>
<gene>
    <name evidence="2" type="ORF">P872_22440</name>
</gene>
<reference evidence="2 3" key="1">
    <citation type="journal article" date="2013" name="Genome Announc.">
        <title>Draft Genome Sequence of the Psychrophilic and Alkaliphilic Rhodonellum psychrophilum Strain GCM71T.</title>
        <authorList>
            <person name="Hauptmann A.L."/>
            <person name="Glaring M.A."/>
            <person name="Hallin P.F."/>
            <person name="Prieme A."/>
            <person name="Stougaard P."/>
        </authorList>
    </citation>
    <scope>NUCLEOTIDE SEQUENCE [LARGE SCALE GENOMIC DNA]</scope>
    <source>
        <strain evidence="2 3">GCM71</strain>
    </source>
</reference>
<evidence type="ECO:0000256" key="1">
    <source>
        <dbReference type="SAM" id="Phobius"/>
    </source>
</evidence>
<protein>
    <submittedName>
        <fullName evidence="2">Uncharacterized protein</fullName>
    </submittedName>
</protein>
<comment type="caution">
    <text evidence="2">The sequence shown here is derived from an EMBL/GenBank/DDBJ whole genome shotgun (WGS) entry which is preliminary data.</text>
</comment>
<dbReference type="AlphaFoldDB" id="U5C9F1"/>
<keyword evidence="1" id="KW-0812">Transmembrane</keyword>
<organism evidence="2 3">
    <name type="scientific">Rhodonellum psychrophilum GCM71 = DSM 17998</name>
    <dbReference type="NCBI Taxonomy" id="1123057"/>
    <lineage>
        <taxon>Bacteria</taxon>
        <taxon>Pseudomonadati</taxon>
        <taxon>Bacteroidota</taxon>
        <taxon>Cytophagia</taxon>
        <taxon>Cytophagales</taxon>
        <taxon>Cytophagaceae</taxon>
        <taxon>Rhodonellum</taxon>
    </lineage>
</organism>